<dbReference type="KEGG" id="aarg:Aargi30884_22170"/>
<keyword evidence="3" id="KW-1185">Reference proteome</keyword>
<protein>
    <recommendedName>
        <fullName evidence="1">DUF4825 domain-containing protein</fullName>
    </recommendedName>
</protein>
<dbReference type="EMBL" id="AP019695">
    <property type="protein sequence ID" value="BBK23314.1"/>
    <property type="molecule type" value="Genomic_DNA"/>
</dbReference>
<name>A0A6N4TLE1_9FIRM</name>
<dbReference type="Pfam" id="PF16107">
    <property type="entry name" value="DUF4825"/>
    <property type="match status" value="1"/>
</dbReference>
<organism evidence="2 3">
    <name type="scientific">Amedibacterium intestinale</name>
    <dbReference type="NCBI Taxonomy" id="2583452"/>
    <lineage>
        <taxon>Bacteria</taxon>
        <taxon>Bacillati</taxon>
        <taxon>Bacillota</taxon>
        <taxon>Erysipelotrichia</taxon>
        <taxon>Erysipelotrichales</taxon>
        <taxon>Erysipelotrichaceae</taxon>
        <taxon>Amedibacterium</taxon>
    </lineage>
</organism>
<proteinExistence type="predicted"/>
<dbReference type="InterPro" id="IPR032250">
    <property type="entry name" value="DUF4825"/>
</dbReference>
<evidence type="ECO:0000313" key="3">
    <source>
        <dbReference type="Proteomes" id="UP000464754"/>
    </source>
</evidence>
<dbReference type="AlphaFoldDB" id="A0A6N4TLE1"/>
<evidence type="ECO:0000313" key="2">
    <source>
        <dbReference type="EMBL" id="BBK23314.1"/>
    </source>
</evidence>
<sequence length="212" mass="25063">MQYKRPPVYRYKTTTVFNESKLIEYQNLFYNVYRINADTPNEYYLIDSTKQYTIDTVPVSPFDMDKSDVEHLIEYKSNYVGDNSNTGNLIGALPLSEYGYVFEIDSEKNGITISYHFTDWYQNENSYIEKALIYNSVSSFALIENLQYINYNFSGSSYSITRETMEQKYPNYKNIFIGHTIDTDKFKQYVDEKINNQSFVSDIFKLFKKTDL</sequence>
<dbReference type="Proteomes" id="UP000464754">
    <property type="component" value="Chromosome"/>
</dbReference>
<accession>A0A6N4TLE1</accession>
<evidence type="ECO:0000259" key="1">
    <source>
        <dbReference type="Pfam" id="PF16107"/>
    </source>
</evidence>
<gene>
    <name evidence="2" type="ORF">Aargi30884_22170</name>
</gene>
<feature type="domain" description="DUF4825" evidence="1">
    <location>
        <begin position="72"/>
        <end position="158"/>
    </location>
</feature>
<reference evidence="3" key="1">
    <citation type="submission" date="2019-05" db="EMBL/GenBank/DDBJ databases">
        <title>Complete genome sequencing of Absiella argi strain JCM 30884.</title>
        <authorList>
            <person name="Sakamoto M."/>
            <person name="Murakami T."/>
            <person name="Mori H."/>
        </authorList>
    </citation>
    <scope>NUCLEOTIDE SEQUENCE [LARGE SCALE GENOMIC DNA]</scope>
    <source>
        <strain evidence="3">JCM 30884</strain>
    </source>
</reference>